<name>A0ABP4C6Z2_9ACTN</name>
<accession>A0ABP4C6Z2</accession>
<sequence>MQTLTRRALNRATLDRQLLLRRAGLTPLRAVEHLVGLQAQTPHTWYVGLWSRLSGFRPEDVSALLTERKAVRIALMRSTVHLVGAADAAALRPLVQPVLDRDLFANHTHGRAMRGLDTGEVAAEGRRLLDERPLTPAELGGLLAERWPDRAPASLAYAVRNLLPVVQTPPRGVWGARGRTAHAPLASWTGAPPHADLTLDGMVLRYLAAFGPATVRDVQRWCGLTRLAEVLDRLRPRLAVFRDENGAELFDLPDAPRPDPETPAPARYLYDFDNLLLSHHDRSRVVTDGLRQQNLPPHGPVPRLVLLDGFTAATWTFAETRGVAVLTVRPFAPLPPADRAALAAEGAALLAFLAPEGSHEIRFTDPGS</sequence>
<dbReference type="InterPro" id="IPR009351">
    <property type="entry name" value="AlkZ-like"/>
</dbReference>
<organism evidence="1 2">
    <name type="scientific">Actinocorallia libanotica</name>
    <dbReference type="NCBI Taxonomy" id="46162"/>
    <lineage>
        <taxon>Bacteria</taxon>
        <taxon>Bacillati</taxon>
        <taxon>Actinomycetota</taxon>
        <taxon>Actinomycetes</taxon>
        <taxon>Streptosporangiales</taxon>
        <taxon>Thermomonosporaceae</taxon>
        <taxon>Actinocorallia</taxon>
    </lineage>
</organism>
<dbReference type="PANTHER" id="PTHR38479:SF2">
    <property type="entry name" value="WINGED HELIX DNA-BINDING DOMAIN-CONTAINING PROTEIN"/>
    <property type="match status" value="1"/>
</dbReference>
<dbReference type="PANTHER" id="PTHR38479">
    <property type="entry name" value="LMO0824 PROTEIN"/>
    <property type="match status" value="1"/>
</dbReference>
<protein>
    <submittedName>
        <fullName evidence="1">Winged helix DNA-binding domain-containing protein</fullName>
    </submittedName>
</protein>
<keyword evidence="2" id="KW-1185">Reference proteome</keyword>
<evidence type="ECO:0000313" key="2">
    <source>
        <dbReference type="Proteomes" id="UP001500665"/>
    </source>
</evidence>
<dbReference type="GO" id="GO:0003677">
    <property type="term" value="F:DNA binding"/>
    <property type="evidence" value="ECO:0007669"/>
    <property type="project" value="UniProtKB-KW"/>
</dbReference>
<dbReference type="Proteomes" id="UP001500665">
    <property type="component" value="Unassembled WGS sequence"/>
</dbReference>
<reference evidence="2" key="1">
    <citation type="journal article" date="2019" name="Int. J. Syst. Evol. Microbiol.">
        <title>The Global Catalogue of Microorganisms (GCM) 10K type strain sequencing project: providing services to taxonomists for standard genome sequencing and annotation.</title>
        <authorList>
            <consortium name="The Broad Institute Genomics Platform"/>
            <consortium name="The Broad Institute Genome Sequencing Center for Infectious Disease"/>
            <person name="Wu L."/>
            <person name="Ma J."/>
        </authorList>
    </citation>
    <scope>NUCLEOTIDE SEQUENCE [LARGE SCALE GENOMIC DNA]</scope>
    <source>
        <strain evidence="2">JCM 10696</strain>
    </source>
</reference>
<comment type="caution">
    <text evidence="1">The sequence shown here is derived from an EMBL/GenBank/DDBJ whole genome shotgun (WGS) entry which is preliminary data.</text>
</comment>
<evidence type="ECO:0000313" key="1">
    <source>
        <dbReference type="EMBL" id="GAA0960606.1"/>
    </source>
</evidence>
<keyword evidence="1" id="KW-0238">DNA-binding</keyword>
<dbReference type="EMBL" id="BAAAHH010000024">
    <property type="protein sequence ID" value="GAA0960606.1"/>
    <property type="molecule type" value="Genomic_DNA"/>
</dbReference>
<proteinExistence type="predicted"/>
<dbReference type="RefSeq" id="WP_344243576.1">
    <property type="nucleotide sequence ID" value="NZ_BAAAHH010000024.1"/>
</dbReference>
<dbReference type="Pfam" id="PF06224">
    <property type="entry name" value="AlkZ-like"/>
    <property type="match status" value="1"/>
</dbReference>
<gene>
    <name evidence="1" type="ORF">GCM10009550_51990</name>
</gene>